<sequence length="71" mass="8361">MFKAADYNLVPRDAMSMLDFDVLYMLECNITHGYLHDYNLNDEFMDSLARQKKETLRARHRVNMLDTSVDG</sequence>
<name>A0A9N8Z3V3_9GLOM</name>
<dbReference type="Proteomes" id="UP000789739">
    <property type="component" value="Unassembled WGS sequence"/>
</dbReference>
<dbReference type="AlphaFoldDB" id="A0A9N8Z3V3"/>
<dbReference type="OrthoDB" id="6513042at2759"/>
<organism evidence="1 2">
    <name type="scientific">Paraglomus brasilianum</name>
    <dbReference type="NCBI Taxonomy" id="144538"/>
    <lineage>
        <taxon>Eukaryota</taxon>
        <taxon>Fungi</taxon>
        <taxon>Fungi incertae sedis</taxon>
        <taxon>Mucoromycota</taxon>
        <taxon>Glomeromycotina</taxon>
        <taxon>Glomeromycetes</taxon>
        <taxon>Paraglomerales</taxon>
        <taxon>Paraglomeraceae</taxon>
        <taxon>Paraglomus</taxon>
    </lineage>
</organism>
<evidence type="ECO:0000313" key="2">
    <source>
        <dbReference type="Proteomes" id="UP000789739"/>
    </source>
</evidence>
<gene>
    <name evidence="1" type="ORF">PBRASI_LOCUS1045</name>
</gene>
<keyword evidence="2" id="KW-1185">Reference proteome</keyword>
<protein>
    <submittedName>
        <fullName evidence="1">6617_t:CDS:1</fullName>
    </submittedName>
</protein>
<accession>A0A9N8Z3V3</accession>
<evidence type="ECO:0000313" key="1">
    <source>
        <dbReference type="EMBL" id="CAG8470476.1"/>
    </source>
</evidence>
<comment type="caution">
    <text evidence="1">The sequence shown here is derived from an EMBL/GenBank/DDBJ whole genome shotgun (WGS) entry which is preliminary data.</text>
</comment>
<proteinExistence type="predicted"/>
<reference evidence="1" key="1">
    <citation type="submission" date="2021-06" db="EMBL/GenBank/DDBJ databases">
        <authorList>
            <person name="Kallberg Y."/>
            <person name="Tangrot J."/>
            <person name="Rosling A."/>
        </authorList>
    </citation>
    <scope>NUCLEOTIDE SEQUENCE</scope>
    <source>
        <strain evidence="1">BR232B</strain>
    </source>
</reference>
<dbReference type="EMBL" id="CAJVPI010000062">
    <property type="protein sequence ID" value="CAG8470476.1"/>
    <property type="molecule type" value="Genomic_DNA"/>
</dbReference>